<evidence type="ECO:0000256" key="1">
    <source>
        <dbReference type="SAM" id="MobiDB-lite"/>
    </source>
</evidence>
<evidence type="ECO:0000313" key="3">
    <source>
        <dbReference type="EMBL" id="KMR00427.1"/>
    </source>
</evidence>
<feature type="region of interest" description="Disordered" evidence="1">
    <location>
        <begin position="1308"/>
        <end position="1419"/>
    </location>
</feature>
<feature type="compositionally biased region" description="Low complexity" evidence="1">
    <location>
        <begin position="648"/>
        <end position="671"/>
    </location>
</feature>
<feature type="region of interest" description="Disordered" evidence="1">
    <location>
        <begin position="518"/>
        <end position="544"/>
    </location>
</feature>
<feature type="region of interest" description="Disordered" evidence="1">
    <location>
        <begin position="1585"/>
        <end position="1634"/>
    </location>
</feature>
<feature type="compositionally biased region" description="Basic and acidic residues" evidence="1">
    <location>
        <begin position="925"/>
        <end position="1007"/>
    </location>
</feature>
<feature type="compositionally biased region" description="Basic and acidic residues" evidence="1">
    <location>
        <begin position="888"/>
        <end position="897"/>
    </location>
</feature>
<feature type="compositionally biased region" description="Polar residues" evidence="1">
    <location>
        <begin position="1469"/>
        <end position="1489"/>
    </location>
</feature>
<feature type="region of interest" description="Disordered" evidence="1">
    <location>
        <begin position="1450"/>
        <end position="1560"/>
    </location>
</feature>
<proteinExistence type="predicted"/>
<feature type="compositionally biased region" description="Polar residues" evidence="1">
    <location>
        <begin position="1207"/>
        <end position="1219"/>
    </location>
</feature>
<dbReference type="STRING" id="67767.A0A0J7P253"/>
<feature type="region of interest" description="Disordered" evidence="1">
    <location>
        <begin position="189"/>
        <end position="285"/>
    </location>
</feature>
<feature type="region of interest" description="Disordered" evidence="1">
    <location>
        <begin position="440"/>
        <end position="490"/>
    </location>
</feature>
<gene>
    <name evidence="3" type="ORF">RF55_1031</name>
</gene>
<feature type="compositionally biased region" description="Polar residues" evidence="1">
    <location>
        <begin position="1606"/>
        <end position="1623"/>
    </location>
</feature>
<comment type="caution">
    <text evidence="3">The sequence shown here is derived from an EMBL/GenBank/DDBJ whole genome shotgun (WGS) entry which is preliminary data.</text>
</comment>
<dbReference type="EMBL" id="LBMM01000337">
    <property type="protein sequence ID" value="KMR00427.1"/>
    <property type="molecule type" value="Genomic_DNA"/>
</dbReference>
<feature type="compositionally biased region" description="Basic and acidic residues" evidence="1">
    <location>
        <begin position="1316"/>
        <end position="1375"/>
    </location>
</feature>
<feature type="compositionally biased region" description="Basic residues" evidence="1">
    <location>
        <begin position="1141"/>
        <end position="1161"/>
    </location>
</feature>
<feature type="region of interest" description="Disordered" evidence="1">
    <location>
        <begin position="641"/>
        <end position="760"/>
    </location>
</feature>
<evidence type="ECO:0000313" key="4">
    <source>
        <dbReference type="Proteomes" id="UP000036403"/>
    </source>
</evidence>
<feature type="compositionally biased region" description="Polar residues" evidence="1">
    <location>
        <begin position="257"/>
        <end position="284"/>
    </location>
</feature>
<sequence length="1655" mass="181261">MDPSDGIDKSWDHPWTTEEMRKKRREWSLAGDVGLLKHLQQFSENLMSRANKTQAALDTLTTQLKETGILVDNVTNTSLALANTQFIESRVQEDDIEVKENSEKQENTKTQDLVPENLLASISESVKQGLNIMDEKYKVMDVACSDSEEEDEGGAVVFSVIVGPNDPYQDRPLPYVIGSDKWTASNKIGLESSSSESEQADEEREESESEKEDASVQKMFNSRHNPDINIARLSSSSSDSDNYNDSNHAPYMDNKADTISQNNINSASESVTPNNISKTSNETEPNFAEELAKRLGTVRQAQKKPVVVDESSESSINRFKDDLFTSEKDEDVFNDSSDNLFSDKKGLFDDEVSANLWKEKSMKSYKSNNIIPPSIDVPPPINIISTKPKSAIDDLFADADSDEDSDIFSSSNIIKKRAKEPTVDDNIHPAAKRFLNVGTTGNIATSTPESNVNASGLFNDDENDDANLFGSPKKQSHKAAYTPSSTNTSKEAHKKVLVGGVSVLGNVLASDIESKLSSRIMQRRQESSESSSDSEAPGNCDNATRSNAELASAERDISNDNTAIVDRSLQITPAGNSTVNVSVIGNTNSSGISTQPSSIDNTVGSGLWMNFQPEMTSTRLKSEEIYRERVTSDSLFAAQTHHPANPANANSNNSNNQQQQQSRQEQQNNSSLLQDDVFENDDLFGPPPLPTKSDSRRTPKSKISSLFDDSDSGDELFSATSSGSRSQKSTEHFLAAVSSSDRTTKAAPTRSGGLFDDDDIFGGKDAPDVDIFGVTSKSRDAASDDLFDNRGREQYSVTSKSNNVDNLQNTKMESKRIGLFDDDGDDGDLFTGAKSTKPKGDRKADVLFKDEDDLFLSNKANNKKRSSVEKGASVEPKIDVSKNVSSLKAEKKSKDDSSDYTGGLFSKATKTRSLLFENDDYDDLFGKKDAVSRENDRSKPESKEEVKKDIEKVQKLSEQKKDSSSLNRDIKTTTESKDVVAKSDINEEKNKAEVKETSSKAEEDGRTKKNSPPKTLSIRTTSSPPSEEQNGQQVPRKSVSGKIKNLMGKMGDLKILSPMDAPPLWRKSEDKTDEDEDVVDRDKDGDQGISGYVSPPSVSEGSARRESSYSTTISTVSNVEVAINFDDLAQVETLSTTASKSRVRIQAKRRPQSRHARKSALRHSGIDFDTVDSADNDNSLDESHTSTFSSTKDLSAAPAISAADRLTANNAQRSTVDPSSTDDKSELGSISKESSMSVNKNTLLSPSTDEEDLFDVPPDLPEDPQREDTLFGRAPILSPIDDGQSDRTPVVKPLIDTMVRRIDDVDIDVNAANNESSKDSSELTRSDVDTKPDTLKNAKKRDDKRTINEERGEMSRESSEEPSDPLRDNSHDPLKDPSQLFAFVTKTPSPEKSKGLLFSESDDSLFSKSGLAKKSSEPRKKEILDLFADDDAGGDLFSTAPLKKAIKKPLRDTKIGLFGDDDDVRNEDNSLFGNASGKTKQDSQKSNPAQAERKKNNIFDDDDDDDSSLFVESSGQSQKSSGQSQKSDSISFSEPKHDLADSQAKSSNLKNIFGDAAFPRSEKIDDDDVDLFSTRKVVPKKVVASSKSLFASDDENDDDDSHIFGKQSSASTGSKTNTTTIAPSSRPAVKKSITRDLKKTAEKIVEDPLSLLQDE</sequence>
<feature type="compositionally biased region" description="Polar residues" evidence="1">
    <location>
        <begin position="1010"/>
        <end position="1035"/>
    </location>
</feature>
<organism evidence="3 4">
    <name type="scientific">Lasius niger</name>
    <name type="common">Black garden ant</name>
    <dbReference type="NCBI Taxonomy" id="67767"/>
    <lineage>
        <taxon>Eukaryota</taxon>
        <taxon>Metazoa</taxon>
        <taxon>Ecdysozoa</taxon>
        <taxon>Arthropoda</taxon>
        <taxon>Hexapoda</taxon>
        <taxon>Insecta</taxon>
        <taxon>Pterygota</taxon>
        <taxon>Neoptera</taxon>
        <taxon>Endopterygota</taxon>
        <taxon>Hymenoptera</taxon>
        <taxon>Apocrita</taxon>
        <taxon>Aculeata</taxon>
        <taxon>Formicoidea</taxon>
        <taxon>Formicidae</taxon>
        <taxon>Formicinae</taxon>
        <taxon>Lasius</taxon>
        <taxon>Lasius</taxon>
    </lineage>
</organism>
<feature type="compositionally biased region" description="Acidic residues" evidence="1">
    <location>
        <begin position="198"/>
        <end position="211"/>
    </location>
</feature>
<keyword evidence="4" id="KW-1185">Reference proteome</keyword>
<dbReference type="InterPro" id="IPR029341">
    <property type="entry name" value="FAM21/CAPZIP"/>
</dbReference>
<feature type="domain" description="FAM21/CAPZIP" evidence="2">
    <location>
        <begin position="1095"/>
        <end position="1185"/>
    </location>
</feature>
<dbReference type="PaxDb" id="67767-A0A0J7P253"/>
<feature type="compositionally biased region" description="Low complexity" evidence="1">
    <location>
        <begin position="234"/>
        <end position="247"/>
    </location>
</feature>
<feature type="region of interest" description="Disordered" evidence="1">
    <location>
        <begin position="925"/>
        <end position="1113"/>
    </location>
</feature>
<feature type="compositionally biased region" description="Low complexity" evidence="1">
    <location>
        <begin position="1396"/>
        <end position="1409"/>
    </location>
</feature>
<dbReference type="Proteomes" id="UP000036403">
    <property type="component" value="Unassembled WGS sequence"/>
</dbReference>
<name>A0A0J7P253_LASNI</name>
<reference evidence="3 4" key="1">
    <citation type="submission" date="2015-04" db="EMBL/GenBank/DDBJ databases">
        <title>Lasius niger genome sequencing.</title>
        <authorList>
            <person name="Konorov E.A."/>
            <person name="Nikitin M.A."/>
            <person name="Kirill M.V."/>
            <person name="Chang P."/>
        </authorList>
    </citation>
    <scope>NUCLEOTIDE SEQUENCE [LARGE SCALE GENOMIC DNA]</scope>
    <source>
        <tissue evidence="3">Whole</tissue>
    </source>
</reference>
<feature type="region of interest" description="Disordered" evidence="1">
    <location>
        <begin position="818"/>
        <end position="842"/>
    </location>
</feature>
<feature type="compositionally biased region" description="Acidic residues" evidence="1">
    <location>
        <begin position="1169"/>
        <end position="1180"/>
    </location>
</feature>
<dbReference type="Pfam" id="PF15255">
    <property type="entry name" value="CAP-ZIP_m"/>
    <property type="match status" value="1"/>
</dbReference>
<feature type="compositionally biased region" description="Polar residues" evidence="1">
    <location>
        <begin position="1231"/>
        <end position="1247"/>
    </location>
</feature>
<protein>
    <submittedName>
        <fullName evidence="3">Wash complex subunit fam21-like protein</fullName>
    </submittedName>
</protein>
<feature type="compositionally biased region" description="Polar residues" evidence="1">
    <location>
        <begin position="440"/>
        <end position="456"/>
    </location>
</feature>
<feature type="compositionally biased region" description="Polar residues" evidence="1">
    <location>
        <begin position="718"/>
        <end position="727"/>
    </location>
</feature>
<feature type="region of interest" description="Disordered" evidence="1">
    <location>
        <begin position="859"/>
        <end position="904"/>
    </location>
</feature>
<dbReference type="OrthoDB" id="751084at2759"/>
<feature type="compositionally biased region" description="Low complexity" evidence="1">
    <location>
        <begin position="1513"/>
        <end position="1533"/>
    </location>
</feature>
<feature type="region of interest" description="Disordered" evidence="1">
    <location>
        <begin position="1137"/>
        <end position="1289"/>
    </location>
</feature>
<evidence type="ECO:0000259" key="2">
    <source>
        <dbReference type="Pfam" id="PF15255"/>
    </source>
</evidence>
<accession>A0A0J7P253</accession>